<dbReference type="Proteomes" id="UP001498398">
    <property type="component" value="Unassembled WGS sequence"/>
</dbReference>
<sequence>MIRRNDFKIQRLHLQDLPDELIDMIFGYLPPRDARDLASTSGRLRNVGLAYAYTSQSLIFPSFIEYRETDVRGSRTFRRKPEKDFVDRCKHLSSRPECVSGLQRLKFGLHFSEDDAFSFFPASISHCIQEVLRNCSNLTTLTIQRLNLSEDWIEVISSMRQLHTMVLEFHCFIGREIAQKVVRDEVPTLAQIRNLTIKWGHDDDIEVAWWILSLFPFLITFNHLKNPDRGRSILLPAPPLQHWRPLFSTLRHLLISDLDPSELPSLWEWMVCAVTHLEGVENSSRLDSLHIPLTHLKLDFIVPIRDSEVINFLIMLGNLATLQVLALNGIEDGSLALVTRIAKIFPDLKGLTLFRSGVAQDSFAGDWPSYTWEYASIFSRFNRLEYFGWNYNVNSFIYPKSLLMFEADNPEECYGRDFWQDEDWHFECTEALARMFAAFCPTFRMLAMHYDETDNAEYYAVRRNGLQIRNEERYSESEWRRDRWDPHSVFSGWESDGK</sequence>
<evidence type="ECO:0000259" key="1">
    <source>
        <dbReference type="PROSITE" id="PS50181"/>
    </source>
</evidence>
<keyword evidence="3" id="KW-1185">Reference proteome</keyword>
<proteinExistence type="predicted"/>
<evidence type="ECO:0000313" key="3">
    <source>
        <dbReference type="Proteomes" id="UP001498398"/>
    </source>
</evidence>
<dbReference type="SUPFAM" id="SSF81383">
    <property type="entry name" value="F-box domain"/>
    <property type="match status" value="1"/>
</dbReference>
<gene>
    <name evidence="2" type="ORF">VKT23_016013</name>
</gene>
<name>A0ABR1IYN6_9AGAR</name>
<accession>A0ABR1IYN6</accession>
<comment type="caution">
    <text evidence="2">The sequence shown here is derived from an EMBL/GenBank/DDBJ whole genome shotgun (WGS) entry which is preliminary data.</text>
</comment>
<dbReference type="Pfam" id="PF00646">
    <property type="entry name" value="F-box"/>
    <property type="match status" value="1"/>
</dbReference>
<dbReference type="SUPFAM" id="SSF52047">
    <property type="entry name" value="RNI-like"/>
    <property type="match status" value="1"/>
</dbReference>
<feature type="domain" description="F-box" evidence="1">
    <location>
        <begin position="11"/>
        <end position="47"/>
    </location>
</feature>
<protein>
    <recommendedName>
        <fullName evidence="1">F-box domain-containing protein</fullName>
    </recommendedName>
</protein>
<evidence type="ECO:0000313" key="2">
    <source>
        <dbReference type="EMBL" id="KAK7442766.1"/>
    </source>
</evidence>
<organism evidence="2 3">
    <name type="scientific">Marasmiellus scandens</name>
    <dbReference type="NCBI Taxonomy" id="2682957"/>
    <lineage>
        <taxon>Eukaryota</taxon>
        <taxon>Fungi</taxon>
        <taxon>Dikarya</taxon>
        <taxon>Basidiomycota</taxon>
        <taxon>Agaricomycotina</taxon>
        <taxon>Agaricomycetes</taxon>
        <taxon>Agaricomycetidae</taxon>
        <taxon>Agaricales</taxon>
        <taxon>Marasmiineae</taxon>
        <taxon>Omphalotaceae</taxon>
        <taxon>Marasmiellus</taxon>
    </lineage>
</organism>
<dbReference type="CDD" id="cd09917">
    <property type="entry name" value="F-box_SF"/>
    <property type="match status" value="1"/>
</dbReference>
<reference evidence="2 3" key="1">
    <citation type="submission" date="2024-01" db="EMBL/GenBank/DDBJ databases">
        <title>A draft genome for the cacao thread blight pathogen Marasmiellus scandens.</title>
        <authorList>
            <person name="Baruah I.K."/>
            <person name="Leung J."/>
            <person name="Bukari Y."/>
            <person name="Amoako-Attah I."/>
            <person name="Meinhardt L.W."/>
            <person name="Bailey B.A."/>
            <person name="Cohen S.P."/>
        </authorList>
    </citation>
    <scope>NUCLEOTIDE SEQUENCE [LARGE SCALE GENOMIC DNA]</scope>
    <source>
        <strain evidence="2 3">GH-19</strain>
    </source>
</reference>
<dbReference type="InterPro" id="IPR032675">
    <property type="entry name" value="LRR_dom_sf"/>
</dbReference>
<dbReference type="EMBL" id="JBANRG010000057">
    <property type="protein sequence ID" value="KAK7442766.1"/>
    <property type="molecule type" value="Genomic_DNA"/>
</dbReference>
<dbReference type="Gene3D" id="3.80.10.10">
    <property type="entry name" value="Ribonuclease Inhibitor"/>
    <property type="match status" value="1"/>
</dbReference>
<dbReference type="InterPro" id="IPR036047">
    <property type="entry name" value="F-box-like_dom_sf"/>
</dbReference>
<dbReference type="PROSITE" id="PS50181">
    <property type="entry name" value="FBOX"/>
    <property type="match status" value="1"/>
</dbReference>
<dbReference type="InterPro" id="IPR001810">
    <property type="entry name" value="F-box_dom"/>
</dbReference>